<evidence type="ECO:0000256" key="5">
    <source>
        <dbReference type="ARBA" id="ARBA00022801"/>
    </source>
</evidence>
<dbReference type="Proteomes" id="UP000717328">
    <property type="component" value="Unassembled WGS sequence"/>
</dbReference>
<reference evidence="8" key="1">
    <citation type="submission" date="2021-02" db="EMBL/GenBank/DDBJ databases">
        <authorList>
            <person name="Nieuwenhuis M."/>
            <person name="Van De Peppel L.J.J."/>
        </authorList>
    </citation>
    <scope>NUCLEOTIDE SEQUENCE</scope>
    <source>
        <strain evidence="8">D49</strain>
    </source>
</reference>
<evidence type="ECO:0000313" key="8">
    <source>
        <dbReference type="EMBL" id="KAG5634374.1"/>
    </source>
</evidence>
<reference evidence="8" key="2">
    <citation type="submission" date="2021-10" db="EMBL/GenBank/DDBJ databases">
        <title>Phylogenomics reveals ancestral predisposition of the termite-cultivated fungus Termitomyces towards a domesticated lifestyle.</title>
        <authorList>
            <person name="Auxier B."/>
            <person name="Grum-Grzhimaylo A."/>
            <person name="Cardenas M.E."/>
            <person name="Lodge J.D."/>
            <person name="Laessoe T."/>
            <person name="Pedersen O."/>
            <person name="Smith M.E."/>
            <person name="Kuyper T.W."/>
            <person name="Franco-Molano E.A."/>
            <person name="Baroni T.J."/>
            <person name="Aanen D.K."/>
        </authorList>
    </citation>
    <scope>NUCLEOTIDE SEQUENCE</scope>
    <source>
        <strain evidence="8">D49</strain>
    </source>
</reference>
<keyword evidence="9" id="KW-1185">Reference proteome</keyword>
<proteinExistence type="predicted"/>
<keyword evidence="4" id="KW-0255">Endonuclease</keyword>
<dbReference type="GO" id="GO:0003964">
    <property type="term" value="F:RNA-directed DNA polymerase activity"/>
    <property type="evidence" value="ECO:0007669"/>
    <property type="project" value="UniProtKB-KW"/>
</dbReference>
<dbReference type="Gene3D" id="3.10.10.10">
    <property type="entry name" value="HIV Type 1 Reverse Transcriptase, subunit A, domain 1"/>
    <property type="match status" value="1"/>
</dbReference>
<dbReference type="EMBL" id="JABCKI010006444">
    <property type="protein sequence ID" value="KAG5634374.1"/>
    <property type="molecule type" value="Genomic_DNA"/>
</dbReference>
<sequence length="474" mass="53910">LDKEQQASVQNLIAEYADIFTLSISEVTAVEGAVHKLQIDKNAKFSTKVHQKPTTPPQKKYLHESIDAMLAAGIIEQCNPSKVNTGTSTSNDTKPDEPKLRICQNFSQINKVTQIAPMPQGDIRAKQQRLSEEKYKPFLLEFTALKFSLNKFSDTIWGFPVIVETDCQALRDDLSNNKPSATHARWRDGILNHQFIDVKHIPGKFNVVADRLSRANEGQPREEGDGSEWTVSEDWEVTVGLVHDIFEVADIPITPDIQELREQFKDIPMLLQVIDTILELDHGTSIQQHNRAQHRASEYMIDGGRLWRVAAGHQIHARLWVECVSKAEAVSMAREEHKNNGHWQRDAIQKALLDHIWTPGLDSAIIEGIKDCGHCKNFGGTHLHALLDPITRWHPFELNLNLYKLETADGTPINSDFSARRLRQFMLREGTKLVEEQKVVDERCMKEEEERERVELTEIAKEREVMAVEEDAGS</sequence>
<keyword evidence="2" id="KW-0548">Nucleotidyltransferase</keyword>
<evidence type="ECO:0000259" key="7">
    <source>
        <dbReference type="Pfam" id="PF17917"/>
    </source>
</evidence>
<feature type="non-terminal residue" evidence="8">
    <location>
        <position position="1"/>
    </location>
</feature>
<evidence type="ECO:0000313" key="9">
    <source>
        <dbReference type="Proteomes" id="UP000717328"/>
    </source>
</evidence>
<keyword evidence="6" id="KW-0695">RNA-directed DNA polymerase</keyword>
<dbReference type="InterPro" id="IPR050951">
    <property type="entry name" value="Retrovirus_Pol_polyprotein"/>
</dbReference>
<dbReference type="InterPro" id="IPR041373">
    <property type="entry name" value="RT_RNaseH"/>
</dbReference>
<dbReference type="PANTHER" id="PTHR37984:SF5">
    <property type="entry name" value="PROTEIN NYNRIN-LIKE"/>
    <property type="match status" value="1"/>
</dbReference>
<evidence type="ECO:0000256" key="6">
    <source>
        <dbReference type="ARBA" id="ARBA00022918"/>
    </source>
</evidence>
<organism evidence="8 9">
    <name type="scientific">Sphagnurus paluster</name>
    <dbReference type="NCBI Taxonomy" id="117069"/>
    <lineage>
        <taxon>Eukaryota</taxon>
        <taxon>Fungi</taxon>
        <taxon>Dikarya</taxon>
        <taxon>Basidiomycota</taxon>
        <taxon>Agaricomycotina</taxon>
        <taxon>Agaricomycetes</taxon>
        <taxon>Agaricomycetidae</taxon>
        <taxon>Agaricales</taxon>
        <taxon>Tricholomatineae</taxon>
        <taxon>Lyophyllaceae</taxon>
        <taxon>Sphagnurus</taxon>
    </lineage>
</organism>
<evidence type="ECO:0000256" key="4">
    <source>
        <dbReference type="ARBA" id="ARBA00022759"/>
    </source>
</evidence>
<evidence type="ECO:0000256" key="2">
    <source>
        <dbReference type="ARBA" id="ARBA00022695"/>
    </source>
</evidence>
<dbReference type="InterPro" id="IPR043502">
    <property type="entry name" value="DNA/RNA_pol_sf"/>
</dbReference>
<dbReference type="AlphaFoldDB" id="A0A9P7FM78"/>
<gene>
    <name evidence="8" type="ORF">H0H81_002201</name>
</gene>
<dbReference type="GO" id="GO:0016787">
    <property type="term" value="F:hydrolase activity"/>
    <property type="evidence" value="ECO:0007669"/>
    <property type="project" value="UniProtKB-KW"/>
</dbReference>
<evidence type="ECO:0000256" key="1">
    <source>
        <dbReference type="ARBA" id="ARBA00022679"/>
    </source>
</evidence>
<dbReference type="PANTHER" id="PTHR37984">
    <property type="entry name" value="PROTEIN CBG26694"/>
    <property type="match status" value="1"/>
</dbReference>
<dbReference type="SUPFAM" id="SSF56672">
    <property type="entry name" value="DNA/RNA polymerases"/>
    <property type="match status" value="1"/>
</dbReference>
<evidence type="ECO:0000256" key="3">
    <source>
        <dbReference type="ARBA" id="ARBA00022722"/>
    </source>
</evidence>
<feature type="domain" description="Reverse transcriptase RNase H-like" evidence="7">
    <location>
        <begin position="131"/>
        <end position="188"/>
    </location>
</feature>
<dbReference type="GO" id="GO:0004519">
    <property type="term" value="F:endonuclease activity"/>
    <property type="evidence" value="ECO:0007669"/>
    <property type="project" value="UniProtKB-KW"/>
</dbReference>
<keyword evidence="5" id="KW-0378">Hydrolase</keyword>
<protein>
    <recommendedName>
        <fullName evidence="7">Reverse transcriptase RNase H-like domain-containing protein</fullName>
    </recommendedName>
</protein>
<keyword evidence="3" id="KW-0540">Nuclease</keyword>
<dbReference type="Pfam" id="PF17917">
    <property type="entry name" value="RT_RNaseH"/>
    <property type="match status" value="1"/>
</dbReference>
<accession>A0A9P7FM78</accession>
<name>A0A9P7FM78_9AGAR</name>
<comment type="caution">
    <text evidence="8">The sequence shown here is derived from an EMBL/GenBank/DDBJ whole genome shotgun (WGS) entry which is preliminary data.</text>
</comment>
<keyword evidence="1" id="KW-0808">Transferase</keyword>
<dbReference type="Gene3D" id="1.10.340.70">
    <property type="match status" value="1"/>
</dbReference>
<dbReference type="OrthoDB" id="3234307at2759"/>